<feature type="transmembrane region" description="Helical" evidence="1">
    <location>
        <begin position="81"/>
        <end position="102"/>
    </location>
</feature>
<feature type="transmembrane region" description="Helical" evidence="1">
    <location>
        <begin position="56"/>
        <end position="75"/>
    </location>
</feature>
<evidence type="ECO:0008006" key="4">
    <source>
        <dbReference type="Google" id="ProtNLM"/>
    </source>
</evidence>
<sequence length="114" mass="13050">MDMRYFIKALPILLLLSFSFVSFGFHFDHLVLFRLALGCFSIAGLYMLYKLKNNELIFMVYLYSSWAVLAALAAIEEALFSSFFFGGLVMAMGYLSYMLIYLSMKKDGQTRALS</sequence>
<dbReference type="EMBL" id="JAFDST010000008">
    <property type="protein sequence ID" value="MBP1084025.1"/>
    <property type="molecule type" value="Genomic_DNA"/>
</dbReference>
<feature type="transmembrane region" description="Helical" evidence="1">
    <location>
        <begin position="5"/>
        <end position="25"/>
    </location>
</feature>
<reference evidence="2 3" key="1">
    <citation type="submission" date="2021-01" db="EMBL/GenBank/DDBJ databases">
        <title>Genomic Encyclopedia of Type Strains, Phase IV (KMG-IV): sequencing the most valuable type-strain genomes for metagenomic binning, comparative biology and taxonomic classification.</title>
        <authorList>
            <person name="Goeker M."/>
        </authorList>
    </citation>
    <scope>NUCLEOTIDE SEQUENCE [LARGE SCALE GENOMIC DNA]</scope>
    <source>
        <strain evidence="2 3">DSM 103394</strain>
    </source>
</reference>
<protein>
    <recommendedName>
        <fullName evidence="4">YdbL</fullName>
    </recommendedName>
</protein>
<evidence type="ECO:0000313" key="2">
    <source>
        <dbReference type="EMBL" id="MBP1084025.1"/>
    </source>
</evidence>
<keyword evidence="1" id="KW-0472">Membrane</keyword>
<accession>A0ABS4D355</accession>
<proteinExistence type="predicted"/>
<comment type="caution">
    <text evidence="2">The sequence shown here is derived from an EMBL/GenBank/DDBJ whole genome shotgun (WGS) entry which is preliminary data.</text>
</comment>
<name>A0ABS4D355_9BACI</name>
<feature type="transmembrane region" description="Helical" evidence="1">
    <location>
        <begin position="31"/>
        <end position="49"/>
    </location>
</feature>
<keyword evidence="3" id="KW-1185">Reference proteome</keyword>
<keyword evidence="1" id="KW-0812">Transmembrane</keyword>
<evidence type="ECO:0000256" key="1">
    <source>
        <dbReference type="SAM" id="Phobius"/>
    </source>
</evidence>
<dbReference type="Proteomes" id="UP000674416">
    <property type="component" value="Unassembled WGS sequence"/>
</dbReference>
<gene>
    <name evidence="2" type="ORF">JOC74_004572</name>
</gene>
<keyword evidence="1" id="KW-1133">Transmembrane helix</keyword>
<organism evidence="2 3">
    <name type="scientific">Bacillus capparidis</name>
    <dbReference type="NCBI Taxonomy" id="1840411"/>
    <lineage>
        <taxon>Bacteria</taxon>
        <taxon>Bacillati</taxon>
        <taxon>Bacillota</taxon>
        <taxon>Bacilli</taxon>
        <taxon>Bacillales</taxon>
        <taxon>Bacillaceae</taxon>
        <taxon>Bacillus</taxon>
    </lineage>
</organism>
<evidence type="ECO:0000313" key="3">
    <source>
        <dbReference type="Proteomes" id="UP000674416"/>
    </source>
</evidence>